<dbReference type="EMBL" id="JBHSGP010000014">
    <property type="protein sequence ID" value="MFC4722853.1"/>
    <property type="molecule type" value="Genomic_DNA"/>
</dbReference>
<dbReference type="InterPro" id="IPR032508">
    <property type="entry name" value="FecR_C"/>
</dbReference>
<keyword evidence="1" id="KW-0812">Transmembrane</keyword>
<protein>
    <submittedName>
        <fullName evidence="4">FecR family protein</fullName>
    </submittedName>
</protein>
<evidence type="ECO:0000313" key="4">
    <source>
        <dbReference type="EMBL" id="MFC4722853.1"/>
    </source>
</evidence>
<accession>A0ABV9N8D4</accession>
<dbReference type="InterPro" id="IPR012373">
    <property type="entry name" value="Ferrdict_sens_TM"/>
</dbReference>
<dbReference type="Gene3D" id="3.55.50.30">
    <property type="match status" value="1"/>
</dbReference>
<organism evidence="4 5">
    <name type="scientific">Geojedonia litorea</name>
    <dbReference type="NCBI Taxonomy" id="1268269"/>
    <lineage>
        <taxon>Bacteria</taxon>
        <taxon>Pseudomonadati</taxon>
        <taxon>Bacteroidota</taxon>
        <taxon>Flavobacteriia</taxon>
        <taxon>Flavobacteriales</taxon>
        <taxon>Flavobacteriaceae</taxon>
        <taxon>Geojedonia</taxon>
    </lineage>
</organism>
<keyword evidence="1" id="KW-0472">Membrane</keyword>
<feature type="domain" description="FecR protein" evidence="2">
    <location>
        <begin position="110"/>
        <end position="200"/>
    </location>
</feature>
<dbReference type="Proteomes" id="UP001595953">
    <property type="component" value="Unassembled WGS sequence"/>
</dbReference>
<dbReference type="Pfam" id="PF04773">
    <property type="entry name" value="FecR"/>
    <property type="match status" value="1"/>
</dbReference>
<dbReference type="Gene3D" id="2.60.120.1440">
    <property type="match status" value="1"/>
</dbReference>
<gene>
    <name evidence="4" type="ORF">ACFO5O_11010</name>
</gene>
<evidence type="ECO:0000313" key="5">
    <source>
        <dbReference type="Proteomes" id="UP001595953"/>
    </source>
</evidence>
<dbReference type="Pfam" id="PF16344">
    <property type="entry name" value="FecR_C"/>
    <property type="match status" value="1"/>
</dbReference>
<evidence type="ECO:0000259" key="2">
    <source>
        <dbReference type="Pfam" id="PF04773"/>
    </source>
</evidence>
<dbReference type="RefSeq" id="WP_387963722.1">
    <property type="nucleotide sequence ID" value="NZ_JBHSGP010000014.1"/>
</dbReference>
<keyword evidence="1" id="KW-1133">Transmembrane helix</keyword>
<dbReference type="InterPro" id="IPR006860">
    <property type="entry name" value="FecR"/>
</dbReference>
<dbReference type="PIRSF" id="PIRSF018266">
    <property type="entry name" value="FecR"/>
    <property type="match status" value="1"/>
</dbReference>
<keyword evidence="5" id="KW-1185">Reference proteome</keyword>
<feature type="domain" description="Protein FecR C-terminal" evidence="3">
    <location>
        <begin position="243"/>
        <end position="308"/>
    </location>
</feature>
<feature type="transmembrane region" description="Helical" evidence="1">
    <location>
        <begin position="86"/>
        <end position="104"/>
    </location>
</feature>
<evidence type="ECO:0000259" key="3">
    <source>
        <dbReference type="Pfam" id="PF16344"/>
    </source>
</evidence>
<dbReference type="PANTHER" id="PTHR30273:SF2">
    <property type="entry name" value="PROTEIN FECR"/>
    <property type="match status" value="1"/>
</dbReference>
<comment type="caution">
    <text evidence="4">The sequence shown here is derived from an EMBL/GenBank/DDBJ whole genome shotgun (WGS) entry which is preliminary data.</text>
</comment>
<sequence>MKEHSKMEKFNQDSTFLARWISGDLTPEELKAFKASKDYPVLNKINEASQNLESPKFDEQALFNRIKEQLKDRLPQTKVVKPFPNWAYAAAASVIIAFGLFYVLNTTSHYQTSFGEQLAVVLPDNSNVQLNANSQLDFKSRNWKNNRELNLEGEAFFDVEKGQSFKVYTDEGLVEVLGTEFNVISRAQYFEVRCQEGSVRVTSSSTNDEVVLAPGDAVRIVNKTLEQWTYSVDEPNWLLGESTFHNTPLSQVVISLQNQFKVKFDVSKIDLNSRFTGGFTHKDLNLALKTVMTPMEIRYTSGGNNTIILSNPNK</sequence>
<name>A0ABV9N8D4_9FLAO</name>
<evidence type="ECO:0000256" key="1">
    <source>
        <dbReference type="SAM" id="Phobius"/>
    </source>
</evidence>
<proteinExistence type="predicted"/>
<reference evidence="5" key="1">
    <citation type="journal article" date="2019" name="Int. J. Syst. Evol. Microbiol.">
        <title>The Global Catalogue of Microorganisms (GCM) 10K type strain sequencing project: providing services to taxonomists for standard genome sequencing and annotation.</title>
        <authorList>
            <consortium name="The Broad Institute Genomics Platform"/>
            <consortium name="The Broad Institute Genome Sequencing Center for Infectious Disease"/>
            <person name="Wu L."/>
            <person name="Ma J."/>
        </authorList>
    </citation>
    <scope>NUCLEOTIDE SEQUENCE [LARGE SCALE GENOMIC DNA]</scope>
    <source>
        <strain evidence="5">CCUG 63682</strain>
    </source>
</reference>
<dbReference type="PANTHER" id="PTHR30273">
    <property type="entry name" value="PERIPLASMIC SIGNAL SENSOR AND SIGMA FACTOR ACTIVATOR FECR-RELATED"/>
    <property type="match status" value="1"/>
</dbReference>